<dbReference type="InterPro" id="IPR029021">
    <property type="entry name" value="Prot-tyrosine_phosphatase-like"/>
</dbReference>
<evidence type="ECO:0000259" key="1">
    <source>
        <dbReference type="PROSITE" id="PS50055"/>
    </source>
</evidence>
<keyword evidence="3" id="KW-1185">Reference proteome</keyword>
<dbReference type="GO" id="GO:0004725">
    <property type="term" value="F:protein tyrosine phosphatase activity"/>
    <property type="evidence" value="ECO:0007669"/>
    <property type="project" value="InterPro"/>
</dbReference>
<dbReference type="InterPro" id="IPR000242">
    <property type="entry name" value="PTP_cat"/>
</dbReference>
<dbReference type="SUPFAM" id="SSF52799">
    <property type="entry name" value="(Phosphotyrosine protein) phosphatases II"/>
    <property type="match status" value="1"/>
</dbReference>
<evidence type="ECO:0000313" key="2">
    <source>
        <dbReference type="EMBL" id="CAH2088837.1"/>
    </source>
</evidence>
<evidence type="ECO:0000313" key="3">
    <source>
        <dbReference type="Proteomes" id="UP001153954"/>
    </source>
</evidence>
<dbReference type="Pfam" id="PF00102">
    <property type="entry name" value="Y_phosphatase"/>
    <property type="match status" value="1"/>
</dbReference>
<reference evidence="2" key="1">
    <citation type="submission" date="2022-03" db="EMBL/GenBank/DDBJ databases">
        <authorList>
            <person name="Tunstrom K."/>
        </authorList>
    </citation>
    <scope>NUCLEOTIDE SEQUENCE</scope>
</reference>
<dbReference type="Gene3D" id="3.90.190.10">
    <property type="entry name" value="Protein tyrosine phosphatase superfamily"/>
    <property type="match status" value="1"/>
</dbReference>
<protein>
    <recommendedName>
        <fullName evidence="1">Tyrosine-protein phosphatase domain-containing protein</fullName>
    </recommendedName>
</protein>
<feature type="domain" description="Tyrosine-protein phosphatase" evidence="1">
    <location>
        <begin position="77"/>
        <end position="289"/>
    </location>
</feature>
<name>A0AAU9TTK2_EUPED</name>
<comment type="caution">
    <text evidence="2">The sequence shown here is derived from an EMBL/GenBank/DDBJ whole genome shotgun (WGS) entry which is preliminary data.</text>
</comment>
<gene>
    <name evidence="2" type="ORF">EEDITHA_LOCUS4961</name>
</gene>
<organism evidence="2 3">
    <name type="scientific">Euphydryas editha</name>
    <name type="common">Edith's checkerspot</name>
    <dbReference type="NCBI Taxonomy" id="104508"/>
    <lineage>
        <taxon>Eukaryota</taxon>
        <taxon>Metazoa</taxon>
        <taxon>Ecdysozoa</taxon>
        <taxon>Arthropoda</taxon>
        <taxon>Hexapoda</taxon>
        <taxon>Insecta</taxon>
        <taxon>Pterygota</taxon>
        <taxon>Neoptera</taxon>
        <taxon>Endopterygota</taxon>
        <taxon>Lepidoptera</taxon>
        <taxon>Glossata</taxon>
        <taxon>Ditrysia</taxon>
        <taxon>Papilionoidea</taxon>
        <taxon>Nymphalidae</taxon>
        <taxon>Nymphalinae</taxon>
        <taxon>Euphydryas</taxon>
    </lineage>
</organism>
<dbReference type="AlphaFoldDB" id="A0AAU9TTK2"/>
<proteinExistence type="predicted"/>
<dbReference type="PROSITE" id="PS50055">
    <property type="entry name" value="TYR_PHOSPHATASE_PTP"/>
    <property type="match status" value="1"/>
</dbReference>
<dbReference type="Proteomes" id="UP001153954">
    <property type="component" value="Unassembled WGS sequence"/>
</dbReference>
<dbReference type="EMBL" id="CAKOGL010000007">
    <property type="protein sequence ID" value="CAH2088837.1"/>
    <property type="molecule type" value="Genomic_DNA"/>
</dbReference>
<accession>A0AAU9TTK2</accession>
<sequence length="296" mass="34022">MRKIGLMAPGDTEFSDESKRLNRACCKGLETMRRDDPYHDTLISMARSDIIDRRLLRLKLSFFLLRKDEDTYKIDLIIPARIAILKHTNIGPNEKKEESVEYLPMNLKCDHPIAKLVSTNPDRHIVMTIIPDFEKILLLKGITGSEKYHYTISTTYRVHNIKWLDDIIFDGTSKKRYWLNNSQDDAYAVGEFLIRKKTANISCKYYTQLQITIKNIMERQSRKITHLQYHLHYLDELLSSGSAQLISFLEMVNKNRGAISKKSASGPIVIHSIGCFERAVSICVLDICLAGRKIAG</sequence>